<comment type="caution">
    <text evidence="2">The sequence shown here is derived from an EMBL/GenBank/DDBJ whole genome shotgun (WGS) entry which is preliminary data.</text>
</comment>
<protein>
    <submittedName>
        <fullName evidence="2">Phosphotransferase</fullName>
    </submittedName>
</protein>
<keyword evidence="3" id="KW-1185">Reference proteome</keyword>
<gene>
    <name evidence="2" type="ORF">LGQ03_08050</name>
</gene>
<dbReference type="InterPro" id="IPR002575">
    <property type="entry name" value="Aminoglycoside_PTrfase"/>
</dbReference>
<organism evidence="2 3">
    <name type="scientific">Loktanella gaetbuli</name>
    <dbReference type="NCBI Taxonomy" id="2881335"/>
    <lineage>
        <taxon>Bacteria</taxon>
        <taxon>Pseudomonadati</taxon>
        <taxon>Pseudomonadota</taxon>
        <taxon>Alphaproteobacteria</taxon>
        <taxon>Rhodobacterales</taxon>
        <taxon>Roseobacteraceae</taxon>
        <taxon>Loktanella</taxon>
    </lineage>
</organism>
<proteinExistence type="predicted"/>
<dbReference type="Pfam" id="PF01636">
    <property type="entry name" value="APH"/>
    <property type="match status" value="1"/>
</dbReference>
<feature type="domain" description="Aminoglycoside phosphotransferase" evidence="1">
    <location>
        <begin position="23"/>
        <end position="238"/>
    </location>
</feature>
<dbReference type="RefSeq" id="WP_226747991.1">
    <property type="nucleotide sequence ID" value="NZ_JAJATZ010000003.1"/>
</dbReference>
<evidence type="ECO:0000259" key="1">
    <source>
        <dbReference type="Pfam" id="PF01636"/>
    </source>
</evidence>
<reference evidence="2" key="1">
    <citation type="submission" date="2021-10" db="EMBL/GenBank/DDBJ databases">
        <title>Loktanella gaetbuli sp. nov., isolated from a tidal flat.</title>
        <authorList>
            <person name="Park S."/>
            <person name="Yoon J.-H."/>
        </authorList>
    </citation>
    <scope>NUCLEOTIDE SEQUENCE</scope>
    <source>
        <strain evidence="2">TSTF-M6</strain>
    </source>
</reference>
<dbReference type="SUPFAM" id="SSF56112">
    <property type="entry name" value="Protein kinase-like (PK-like)"/>
    <property type="match status" value="1"/>
</dbReference>
<accession>A0ABS8BTX0</accession>
<sequence length="315" mass="33831">MTDRSAMLTRFLTDAGVSDWIAEPIAADASSRAYARLTAPAGDSLILMDADPATGEDTTQFVRIARYLTDHGFCAPRIISADPAGFLLLSDLGQQSLAQMASRTSADQQVLYDAATDVLIQLDGAAPLELPQIDPVRGGQMVAITAELYAGSDPAPLVAAVQEALTRHAPLADRIALRDFHAENLIWRPHASGSDRVGLLDFQDACLAPRGYDLASLLSDIRRDVPADIIARETARFARGTGETADDMALRLAVLGAQRNLRILGVFCRLIAGGKGRYATMMPRVWSVLLRDLGHPALAELRDIVLRDIPAPVAP</sequence>
<name>A0ABS8BTX0_9RHOB</name>
<dbReference type="Gene3D" id="3.30.200.20">
    <property type="entry name" value="Phosphorylase Kinase, domain 1"/>
    <property type="match status" value="1"/>
</dbReference>
<dbReference type="InterPro" id="IPR011009">
    <property type="entry name" value="Kinase-like_dom_sf"/>
</dbReference>
<dbReference type="Proteomes" id="UP001138961">
    <property type="component" value="Unassembled WGS sequence"/>
</dbReference>
<dbReference type="Gene3D" id="3.90.1200.10">
    <property type="match status" value="1"/>
</dbReference>
<evidence type="ECO:0000313" key="2">
    <source>
        <dbReference type="EMBL" id="MCB5199190.1"/>
    </source>
</evidence>
<evidence type="ECO:0000313" key="3">
    <source>
        <dbReference type="Proteomes" id="UP001138961"/>
    </source>
</evidence>
<dbReference type="EMBL" id="JAJATZ010000003">
    <property type="protein sequence ID" value="MCB5199190.1"/>
    <property type="molecule type" value="Genomic_DNA"/>
</dbReference>